<evidence type="ECO:0000256" key="5">
    <source>
        <dbReference type="ARBA" id="ARBA00023251"/>
    </source>
</evidence>
<feature type="transmembrane region" description="Helical" evidence="6">
    <location>
        <begin position="230"/>
        <end position="251"/>
    </location>
</feature>
<dbReference type="InterPro" id="IPR013525">
    <property type="entry name" value="ABC2_TM"/>
</dbReference>
<evidence type="ECO:0000256" key="2">
    <source>
        <dbReference type="ARBA" id="ARBA00022692"/>
    </source>
</evidence>
<dbReference type="PANTHER" id="PTHR43027:SF2">
    <property type="entry name" value="TRANSPORT PERMEASE PROTEIN"/>
    <property type="match status" value="1"/>
</dbReference>
<organism evidence="8 9">
    <name type="scientific">Streptomyces cavernicola</name>
    <dbReference type="NCBI Taxonomy" id="3043613"/>
    <lineage>
        <taxon>Bacteria</taxon>
        <taxon>Bacillati</taxon>
        <taxon>Actinomycetota</taxon>
        <taxon>Actinomycetes</taxon>
        <taxon>Kitasatosporales</taxon>
        <taxon>Streptomycetaceae</taxon>
        <taxon>Streptomyces</taxon>
    </lineage>
</organism>
<evidence type="ECO:0000256" key="6">
    <source>
        <dbReference type="RuleBase" id="RU361157"/>
    </source>
</evidence>
<protein>
    <recommendedName>
        <fullName evidence="6">Transport permease protein</fullName>
    </recommendedName>
</protein>
<gene>
    <name evidence="8" type="ORF">QIS96_11440</name>
</gene>
<keyword evidence="4 6" id="KW-0472">Membrane</keyword>
<dbReference type="InterPro" id="IPR000412">
    <property type="entry name" value="ABC_2_transport"/>
</dbReference>
<accession>A0ABT6S8K4</accession>
<keyword evidence="6" id="KW-1003">Cell membrane</keyword>
<dbReference type="InterPro" id="IPR047817">
    <property type="entry name" value="ABC2_TM_bact-type"/>
</dbReference>
<evidence type="ECO:0000256" key="3">
    <source>
        <dbReference type="ARBA" id="ARBA00022989"/>
    </source>
</evidence>
<sequence length="254" mass="26749">MSALTAATPSRAAGAVLRAELTLFRREPGSLFWIMVFPTALLSVLGSIPAFRTPDPEHGLRMVEVYVPVVVLTSMVMAGMQAMPPVITNYRERGVLRRMSTTPVRPTAVLASQMALHGGAALLSAVLSLSVGRLVFDVALPRQLFGYALALALSVVTALALGAAISAVSRTTKAATAMGAAVSLPMMFSAGLWLPVQAMPELLARIMEFLPFGAAARALGQAAAGDWPGLAHLGVLALWAVVLTGASARWFRWE</sequence>
<evidence type="ECO:0000313" key="9">
    <source>
        <dbReference type="Proteomes" id="UP001223978"/>
    </source>
</evidence>
<comment type="subcellular location">
    <subcellularLocation>
        <location evidence="6">Cell membrane</location>
        <topology evidence="6">Multi-pass membrane protein</topology>
    </subcellularLocation>
    <subcellularLocation>
        <location evidence="1">Membrane</location>
        <topology evidence="1">Multi-pass membrane protein</topology>
    </subcellularLocation>
</comment>
<feature type="transmembrane region" description="Helical" evidence="6">
    <location>
        <begin position="63"/>
        <end position="87"/>
    </location>
</feature>
<feature type="transmembrane region" description="Helical" evidence="6">
    <location>
        <begin position="30"/>
        <end position="51"/>
    </location>
</feature>
<dbReference type="PROSITE" id="PS51012">
    <property type="entry name" value="ABC_TM2"/>
    <property type="match status" value="1"/>
</dbReference>
<dbReference type="Proteomes" id="UP001223978">
    <property type="component" value="Unassembled WGS sequence"/>
</dbReference>
<dbReference type="PRINTS" id="PR00164">
    <property type="entry name" value="ABC2TRNSPORT"/>
</dbReference>
<dbReference type="EMBL" id="JASCIQ010000010">
    <property type="protein sequence ID" value="MDI3404428.1"/>
    <property type="molecule type" value="Genomic_DNA"/>
</dbReference>
<dbReference type="Pfam" id="PF12698">
    <property type="entry name" value="ABC2_membrane_3"/>
    <property type="match status" value="1"/>
</dbReference>
<keyword evidence="6" id="KW-0813">Transport</keyword>
<comment type="caution">
    <text evidence="8">The sequence shown here is derived from an EMBL/GenBank/DDBJ whole genome shotgun (WGS) entry which is preliminary data.</text>
</comment>
<keyword evidence="5" id="KW-0046">Antibiotic resistance</keyword>
<evidence type="ECO:0000313" key="8">
    <source>
        <dbReference type="EMBL" id="MDI3404428.1"/>
    </source>
</evidence>
<dbReference type="InterPro" id="IPR052902">
    <property type="entry name" value="ABC-2_transporter"/>
</dbReference>
<dbReference type="PANTHER" id="PTHR43027">
    <property type="entry name" value="DOXORUBICIN RESISTANCE ABC TRANSPORTER PERMEASE PROTEIN DRRC-RELATED"/>
    <property type="match status" value="1"/>
</dbReference>
<keyword evidence="9" id="KW-1185">Reference proteome</keyword>
<evidence type="ECO:0000256" key="4">
    <source>
        <dbReference type="ARBA" id="ARBA00023136"/>
    </source>
</evidence>
<proteinExistence type="inferred from homology"/>
<feature type="transmembrane region" description="Helical" evidence="6">
    <location>
        <begin position="144"/>
        <end position="168"/>
    </location>
</feature>
<dbReference type="RefSeq" id="WP_282542382.1">
    <property type="nucleotide sequence ID" value="NZ_JASCIQ010000010.1"/>
</dbReference>
<evidence type="ECO:0000259" key="7">
    <source>
        <dbReference type="PROSITE" id="PS51012"/>
    </source>
</evidence>
<feature type="transmembrane region" description="Helical" evidence="6">
    <location>
        <begin position="174"/>
        <end position="194"/>
    </location>
</feature>
<feature type="transmembrane region" description="Helical" evidence="6">
    <location>
        <begin position="107"/>
        <end position="132"/>
    </location>
</feature>
<name>A0ABT6S8K4_9ACTN</name>
<keyword evidence="3 6" id="KW-1133">Transmembrane helix</keyword>
<evidence type="ECO:0000256" key="1">
    <source>
        <dbReference type="ARBA" id="ARBA00004141"/>
    </source>
</evidence>
<reference evidence="8 9" key="1">
    <citation type="submission" date="2023-05" db="EMBL/GenBank/DDBJ databases">
        <title>Draft genome sequence of Streptomyces sp. B-S-A6 isolated from a cave soil in Thailand.</title>
        <authorList>
            <person name="Chamroensaksri N."/>
            <person name="Muangham S."/>
        </authorList>
    </citation>
    <scope>NUCLEOTIDE SEQUENCE [LARGE SCALE GENOMIC DNA]</scope>
    <source>
        <strain evidence="8 9">B-S-A6</strain>
    </source>
</reference>
<keyword evidence="2 6" id="KW-0812">Transmembrane</keyword>
<feature type="domain" description="ABC transmembrane type-2" evidence="7">
    <location>
        <begin position="29"/>
        <end position="254"/>
    </location>
</feature>
<comment type="similarity">
    <text evidence="6">Belongs to the ABC-2 integral membrane protein family.</text>
</comment>